<evidence type="ECO:0000313" key="16">
    <source>
        <dbReference type="Proteomes" id="UP000094285"/>
    </source>
</evidence>
<dbReference type="EC" id="4.2.99.18" evidence="3"/>
<evidence type="ECO:0000256" key="6">
    <source>
        <dbReference type="ARBA" id="ARBA00023204"/>
    </source>
</evidence>
<dbReference type="InterPro" id="IPR003265">
    <property type="entry name" value="HhH-GPD_domain"/>
</dbReference>
<dbReference type="SUPFAM" id="SSF48150">
    <property type="entry name" value="DNA-glycosylase"/>
    <property type="match status" value="1"/>
</dbReference>
<protein>
    <recommendedName>
        <fullName evidence="13">N-glycosylase/DNA lyase</fullName>
        <ecNumber evidence="3">4.2.99.18</ecNumber>
    </recommendedName>
</protein>
<dbReference type="FunFam" id="1.10.1670.10:FF:000005">
    <property type="entry name" value="N-glycosylase/DNA lyase OGG1"/>
    <property type="match status" value="1"/>
</dbReference>
<evidence type="ECO:0000256" key="11">
    <source>
        <dbReference type="ARBA" id="ARBA00025652"/>
    </source>
</evidence>
<dbReference type="Gene3D" id="1.10.1670.10">
    <property type="entry name" value="Helix-hairpin-Helix base-excision DNA repair enzymes (C-terminal)"/>
    <property type="match status" value="1"/>
</dbReference>
<keyword evidence="16" id="KW-1185">Reference proteome</keyword>
<evidence type="ECO:0000256" key="9">
    <source>
        <dbReference type="ARBA" id="ARBA00023268"/>
    </source>
</evidence>
<comment type="subcellular location">
    <subcellularLocation>
        <location evidence="1">Nucleus</location>
    </subcellularLocation>
</comment>
<evidence type="ECO:0000256" key="1">
    <source>
        <dbReference type="ARBA" id="ARBA00004123"/>
    </source>
</evidence>
<dbReference type="RefSeq" id="XP_020063961.1">
    <property type="nucleotide sequence ID" value="XM_020210223.1"/>
</dbReference>
<dbReference type="Proteomes" id="UP000094285">
    <property type="component" value="Unassembled WGS sequence"/>
</dbReference>
<gene>
    <name evidence="15" type="ORF">CANTADRAFT_53511</name>
</gene>
<keyword evidence="4" id="KW-0227">DNA damage</keyword>
<dbReference type="GO" id="GO:0003684">
    <property type="term" value="F:damaged DNA binding"/>
    <property type="evidence" value="ECO:0007669"/>
    <property type="project" value="InterPro"/>
</dbReference>
<dbReference type="EMBL" id="KV453913">
    <property type="protein sequence ID" value="ODV78839.1"/>
    <property type="molecule type" value="Genomic_DNA"/>
</dbReference>
<keyword evidence="8" id="KW-0539">Nucleus</keyword>
<evidence type="ECO:0000256" key="8">
    <source>
        <dbReference type="ARBA" id="ARBA00023242"/>
    </source>
</evidence>
<dbReference type="GO" id="GO:0034039">
    <property type="term" value="F:8-oxo-7,8-dihydroguanine DNA N-glycosylase activity"/>
    <property type="evidence" value="ECO:0007669"/>
    <property type="project" value="TreeGrafter"/>
</dbReference>
<dbReference type="SMART" id="SM00478">
    <property type="entry name" value="ENDO3c"/>
    <property type="match status" value="1"/>
</dbReference>
<comment type="catalytic activity">
    <reaction evidence="12">
        <text>2'-deoxyribonucleotide-(2'-deoxyribose 5'-phosphate)-2'-deoxyribonucleotide-DNA = a 3'-end 2'-deoxyribonucleotide-(2,3-dehydro-2,3-deoxyribose 5'-phosphate)-DNA + a 5'-end 5'-phospho-2'-deoxyribonucleoside-DNA + H(+)</text>
        <dbReference type="Rhea" id="RHEA:66592"/>
        <dbReference type="Rhea" id="RHEA-COMP:13180"/>
        <dbReference type="Rhea" id="RHEA-COMP:16897"/>
        <dbReference type="Rhea" id="RHEA-COMP:17067"/>
        <dbReference type="ChEBI" id="CHEBI:15378"/>
        <dbReference type="ChEBI" id="CHEBI:136412"/>
        <dbReference type="ChEBI" id="CHEBI:157695"/>
        <dbReference type="ChEBI" id="CHEBI:167181"/>
        <dbReference type="EC" id="4.2.99.18"/>
    </reaction>
</comment>
<dbReference type="SUPFAM" id="SSF55945">
    <property type="entry name" value="TATA-box binding protein-like"/>
    <property type="match status" value="1"/>
</dbReference>
<dbReference type="GO" id="GO:0006289">
    <property type="term" value="P:nucleotide-excision repair"/>
    <property type="evidence" value="ECO:0007669"/>
    <property type="project" value="InterPro"/>
</dbReference>
<comment type="similarity">
    <text evidence="2">Belongs to the type-1 OGG1 family.</text>
</comment>
<sequence>MTVDILWKKFPIKQSELCLSKVLRCGQAFRWKNIHDVWSFAIRDRVVLLKQDEEYIHYSQLMLESSKISAADSDATLSFVEDYFSLNLDLQELYSHWQLQHSKYHHPSKVSPFDVFKGIRILHQDPWETLISFICSSNNNVKRISKMCENICVEFGEHITEYDGVSFYAFPEPERLAEPHVEARLRELGFGYRAKYIYQTACKLTGDDPELSVAKLNEMREHDYDTAHEFLLQLSGVGPKVADCICLMALEKHDVVPVDTHVYQIAIRDYKFKGKRDMKTMNKVVYKSIREHFKGIFGPYAGWAQSVLFTADLGDLKNGTNIEKTDTETEAQVKSAVKIEVKTEVQSEVEVVPSRNKRNVSPIIKMETKRVKVLS</sequence>
<evidence type="ECO:0000259" key="14">
    <source>
        <dbReference type="SMART" id="SM00478"/>
    </source>
</evidence>
<comment type="function">
    <text evidence="11">DNA repair enzyme that incises DNA at 8-oxoG residues. Excises 7,8-dihydro-8-oxoguanine and 2,6-diamino-4-hydroxy-5-N-methylformamidopyrimidine (FAPY) from damaged DNA. Has a beta-lyase activity that nicks DNA 3' to the lesion.</text>
</comment>
<dbReference type="PANTHER" id="PTHR10242:SF2">
    <property type="entry name" value="N-GLYCOSYLASE_DNA LYASE"/>
    <property type="match status" value="1"/>
</dbReference>
<dbReference type="GO" id="GO:0006285">
    <property type="term" value="P:base-excision repair, AP site formation"/>
    <property type="evidence" value="ECO:0007669"/>
    <property type="project" value="TreeGrafter"/>
</dbReference>
<evidence type="ECO:0000256" key="7">
    <source>
        <dbReference type="ARBA" id="ARBA00023239"/>
    </source>
</evidence>
<proteinExistence type="inferred from homology"/>
<accession>A0A1E4SH49</accession>
<dbReference type="Pfam" id="PF00730">
    <property type="entry name" value="HhH-GPD"/>
    <property type="match status" value="1"/>
</dbReference>
<organism evidence="15 16">
    <name type="scientific">Suhomyces tanzawaensis NRRL Y-17324</name>
    <dbReference type="NCBI Taxonomy" id="984487"/>
    <lineage>
        <taxon>Eukaryota</taxon>
        <taxon>Fungi</taxon>
        <taxon>Dikarya</taxon>
        <taxon>Ascomycota</taxon>
        <taxon>Saccharomycotina</taxon>
        <taxon>Pichiomycetes</taxon>
        <taxon>Debaryomycetaceae</taxon>
        <taxon>Suhomyces</taxon>
    </lineage>
</organism>
<dbReference type="STRING" id="984487.A0A1E4SH49"/>
<evidence type="ECO:0000256" key="12">
    <source>
        <dbReference type="ARBA" id="ARBA00044632"/>
    </source>
</evidence>
<evidence type="ECO:0000256" key="10">
    <source>
        <dbReference type="ARBA" id="ARBA00023295"/>
    </source>
</evidence>
<dbReference type="OrthoDB" id="238681at2759"/>
<feature type="domain" description="HhH-GPD" evidence="14">
    <location>
        <begin position="135"/>
        <end position="313"/>
    </location>
</feature>
<dbReference type="Pfam" id="PF07934">
    <property type="entry name" value="OGG_N"/>
    <property type="match status" value="1"/>
</dbReference>
<evidence type="ECO:0000256" key="2">
    <source>
        <dbReference type="ARBA" id="ARBA00010679"/>
    </source>
</evidence>
<dbReference type="FunFam" id="1.10.340.30:FF:000006">
    <property type="entry name" value="N-glycosylase/DNA lyase isoform X2"/>
    <property type="match status" value="1"/>
</dbReference>
<dbReference type="GeneID" id="30984359"/>
<dbReference type="PANTHER" id="PTHR10242">
    <property type="entry name" value="8-OXOGUANINE DNA GLYCOSYLASE"/>
    <property type="match status" value="1"/>
</dbReference>
<dbReference type="CDD" id="cd00056">
    <property type="entry name" value="ENDO3c"/>
    <property type="match status" value="1"/>
</dbReference>
<dbReference type="InterPro" id="IPR023170">
    <property type="entry name" value="HhH_base_excis_C"/>
</dbReference>
<keyword evidence="9" id="KW-0511">Multifunctional enzyme</keyword>
<evidence type="ECO:0000256" key="3">
    <source>
        <dbReference type="ARBA" id="ARBA00012720"/>
    </source>
</evidence>
<keyword evidence="7" id="KW-0456">Lyase</keyword>
<evidence type="ECO:0000256" key="5">
    <source>
        <dbReference type="ARBA" id="ARBA00022801"/>
    </source>
</evidence>
<dbReference type="InterPro" id="IPR011257">
    <property type="entry name" value="DNA_glycosylase"/>
</dbReference>
<evidence type="ECO:0000256" key="4">
    <source>
        <dbReference type="ARBA" id="ARBA00022763"/>
    </source>
</evidence>
<dbReference type="GO" id="GO:0005634">
    <property type="term" value="C:nucleus"/>
    <property type="evidence" value="ECO:0007669"/>
    <property type="project" value="UniProtKB-SubCell"/>
</dbReference>
<dbReference type="AlphaFoldDB" id="A0A1E4SH49"/>
<dbReference type="Gene3D" id="3.30.310.40">
    <property type="match status" value="1"/>
</dbReference>
<evidence type="ECO:0000313" key="15">
    <source>
        <dbReference type="EMBL" id="ODV78839.1"/>
    </source>
</evidence>
<keyword evidence="10" id="KW-0326">Glycosidase</keyword>
<dbReference type="Gene3D" id="1.10.340.30">
    <property type="entry name" value="Hypothetical protein, domain 2"/>
    <property type="match status" value="1"/>
</dbReference>
<dbReference type="InterPro" id="IPR012904">
    <property type="entry name" value="OGG_N"/>
</dbReference>
<keyword evidence="5" id="KW-0378">Hydrolase</keyword>
<evidence type="ECO:0000256" key="13">
    <source>
        <dbReference type="ARBA" id="ARBA00073127"/>
    </source>
</evidence>
<dbReference type="InterPro" id="IPR052054">
    <property type="entry name" value="Oxidative_DNA_repair_enzyme"/>
</dbReference>
<dbReference type="GO" id="GO:0140078">
    <property type="term" value="F:class I DNA-(apurinic or apyrimidinic site) endonuclease activity"/>
    <property type="evidence" value="ECO:0007669"/>
    <property type="project" value="UniProtKB-EC"/>
</dbReference>
<keyword evidence="6" id="KW-0234">DNA repair</keyword>
<reference evidence="16" key="1">
    <citation type="submission" date="2016-05" db="EMBL/GenBank/DDBJ databases">
        <title>Comparative genomics of biotechnologically important yeasts.</title>
        <authorList>
            <consortium name="DOE Joint Genome Institute"/>
            <person name="Riley R."/>
            <person name="Haridas S."/>
            <person name="Wolfe K.H."/>
            <person name="Lopes M.R."/>
            <person name="Hittinger C.T."/>
            <person name="Goker M."/>
            <person name="Salamov A."/>
            <person name="Wisecaver J."/>
            <person name="Long T.M."/>
            <person name="Aerts A.L."/>
            <person name="Barry K."/>
            <person name="Choi C."/>
            <person name="Clum A."/>
            <person name="Coughlan A.Y."/>
            <person name="Deshpande S."/>
            <person name="Douglass A.P."/>
            <person name="Hanson S.J."/>
            <person name="Klenk H.-P."/>
            <person name="Labutti K."/>
            <person name="Lapidus A."/>
            <person name="Lindquist E."/>
            <person name="Lipzen A."/>
            <person name="Meier-Kolthoff J.P."/>
            <person name="Ohm R.A."/>
            <person name="Otillar R.P."/>
            <person name="Pangilinan J."/>
            <person name="Peng Y."/>
            <person name="Rokas A."/>
            <person name="Rosa C.A."/>
            <person name="Scheuner C."/>
            <person name="Sibirny A.A."/>
            <person name="Slot J.C."/>
            <person name="Stielow J.B."/>
            <person name="Sun H."/>
            <person name="Kurtzman C.P."/>
            <person name="Blackwell M."/>
            <person name="Grigoriev I.V."/>
            <person name="Jeffries T.W."/>
        </authorList>
    </citation>
    <scope>NUCLEOTIDE SEQUENCE [LARGE SCALE GENOMIC DNA]</scope>
    <source>
        <strain evidence="16">NRRL Y-17324</strain>
    </source>
</reference>
<name>A0A1E4SH49_9ASCO</name>